<proteinExistence type="predicted"/>
<evidence type="ECO:0000313" key="2">
    <source>
        <dbReference type="EMBL" id="GEZ98690.1"/>
    </source>
</evidence>
<feature type="compositionally biased region" description="Polar residues" evidence="1">
    <location>
        <begin position="447"/>
        <end position="461"/>
    </location>
</feature>
<comment type="caution">
    <text evidence="2">The sequence shown here is derived from an EMBL/GenBank/DDBJ whole genome shotgun (WGS) entry which is preliminary data.</text>
</comment>
<organism evidence="2">
    <name type="scientific">Tanacetum cinerariifolium</name>
    <name type="common">Dalmatian daisy</name>
    <name type="synonym">Chrysanthemum cinerariifolium</name>
    <dbReference type="NCBI Taxonomy" id="118510"/>
    <lineage>
        <taxon>Eukaryota</taxon>
        <taxon>Viridiplantae</taxon>
        <taxon>Streptophyta</taxon>
        <taxon>Embryophyta</taxon>
        <taxon>Tracheophyta</taxon>
        <taxon>Spermatophyta</taxon>
        <taxon>Magnoliopsida</taxon>
        <taxon>eudicotyledons</taxon>
        <taxon>Gunneridae</taxon>
        <taxon>Pentapetalae</taxon>
        <taxon>asterids</taxon>
        <taxon>campanulids</taxon>
        <taxon>Asterales</taxon>
        <taxon>Asteraceae</taxon>
        <taxon>Asteroideae</taxon>
        <taxon>Anthemideae</taxon>
        <taxon>Anthemidinae</taxon>
        <taxon>Tanacetum</taxon>
    </lineage>
</organism>
<reference evidence="2" key="1">
    <citation type="journal article" date="2019" name="Sci. Rep.">
        <title>Draft genome of Tanacetum cinerariifolium, the natural source of mosquito coil.</title>
        <authorList>
            <person name="Yamashiro T."/>
            <person name="Shiraishi A."/>
            <person name="Satake H."/>
            <person name="Nakayama K."/>
        </authorList>
    </citation>
    <scope>NUCLEOTIDE SEQUENCE</scope>
</reference>
<feature type="region of interest" description="Disordered" evidence="1">
    <location>
        <begin position="40"/>
        <end position="75"/>
    </location>
</feature>
<gene>
    <name evidence="2" type="ORF">Tci_570663</name>
</gene>
<dbReference type="PANTHER" id="PTHR31973">
    <property type="entry name" value="POLYPROTEIN, PUTATIVE-RELATED"/>
    <property type="match status" value="1"/>
</dbReference>
<name>A0A699IZD4_TANCI</name>
<dbReference type="AlphaFoldDB" id="A0A699IZD4"/>
<evidence type="ECO:0000256" key="1">
    <source>
        <dbReference type="SAM" id="MobiDB-lite"/>
    </source>
</evidence>
<accession>A0A699IZD4</accession>
<sequence length="461" mass="51161">DYANTEKLITRDESIWKQMVVHVSTSSTTDDFSFRKFKEVEVEADTESEEEESDTEGNDTSGSDSEDLDYDPKHDDVFDDDEHIVEEVHVNVNNFSFTTDLKHDTSIGVVDVQEDDLNVIDYDSFGSDLDDEINSERRIQLRELKRISKQKNMGLNKYYFYLGQQSASKEIVKGRVKKHLVETKRPLILVKTNNERVRVRCEGIIPALVSYVAIDTNVFSQTKGDPAIKENINSGKQNILGKDKTVKRNGKKAQLSGLMYNKNQIHSLLQEFLEGCPWPGQILTEVGVDANNEIYPVAYAIVEAESKASRCWFSRTYLERILKSYSFNPILKLNCIQGLIQAIASVFPSAEHRPPKKMKKSDDEIANQSASSGKLSRKGKSVSWGKCGNVGHNRKGCRVQGGGSSQVGARKVSSQAAGSRKVSGQAAGARNVSGQAVGVRKALSQPIAVQSTTNQGPKQGF</sequence>
<dbReference type="PANTHER" id="PTHR31973:SF187">
    <property type="entry name" value="MUTATOR TRANSPOSASE MUDRA PROTEIN"/>
    <property type="match status" value="1"/>
</dbReference>
<dbReference type="EMBL" id="BKCJ010351783">
    <property type="protein sequence ID" value="GEZ98690.1"/>
    <property type="molecule type" value="Genomic_DNA"/>
</dbReference>
<feature type="compositionally biased region" description="Acidic residues" evidence="1">
    <location>
        <begin position="42"/>
        <end position="57"/>
    </location>
</feature>
<feature type="region of interest" description="Disordered" evidence="1">
    <location>
        <begin position="351"/>
        <end position="461"/>
    </location>
</feature>
<protein>
    <submittedName>
        <fullName evidence="2">Transposase, mutator type</fullName>
    </submittedName>
</protein>
<feature type="non-terminal residue" evidence="2">
    <location>
        <position position="1"/>
    </location>
</feature>